<evidence type="ECO:0000313" key="3">
    <source>
        <dbReference type="Proteomes" id="UP000481288"/>
    </source>
</evidence>
<dbReference type="OrthoDB" id="5138418at2759"/>
<sequence length="440" mass="48356">MTHSNNPSPMPSNIAPPRLSGAKSHIFQPPRTRSDSASSSLILTHSATSTTTPTSMARPRFAPRKRTRAMDDEDGAMDRCPGSPQPLVNTKYVLAGGMDTPNMRALQMDESEYTDISYRKQLDSGMRETRRGLFPPLPPDGRQGNGRAVGWDSPGSNGWGKAVLGKIWQWGGAVFRGFHAGGGQSYTLNANPESNPYPVEEHSFWETEKNFTWAPPDGESTPVPGRFPEEDFIPNYLDQHPTPEARSSKRRQVSRNNTQNEEIAKNWVVVQPPAIENITPSRPQPQPLAHPRAGGTARYSMPTASSSGRRSTANLTRPASRAGTAPRRPMLSRVSHAGSPALTPSRGASFASARSTPNSKLPRPSSPMRGPNKAVDSPAAKEAQRWVAQKKKEEREADESIRRLDQQLKAMIREGKEALGTKVEVEMDYEEGDGTKKWNF</sequence>
<evidence type="ECO:0000256" key="1">
    <source>
        <dbReference type="SAM" id="MobiDB-lite"/>
    </source>
</evidence>
<reference evidence="2 3" key="1">
    <citation type="submission" date="2018-05" db="EMBL/GenBank/DDBJ databases">
        <title>Whole genome sequencing for identification of molecular markers to develop diagnostic detection tools for the regulated plant pathogen Lachnellula willkommii.</title>
        <authorList>
            <person name="Giroux E."/>
            <person name="Bilodeau G."/>
        </authorList>
    </citation>
    <scope>NUCLEOTIDE SEQUENCE [LARGE SCALE GENOMIC DNA]</scope>
    <source>
        <strain evidence="2 3">CBS 625.97</strain>
    </source>
</reference>
<dbReference type="EMBL" id="QGMG01000276">
    <property type="protein sequence ID" value="TVY55089.1"/>
    <property type="molecule type" value="Genomic_DNA"/>
</dbReference>
<feature type="compositionally biased region" description="Polar residues" evidence="1">
    <location>
        <begin position="302"/>
        <end position="317"/>
    </location>
</feature>
<feature type="compositionally biased region" description="Low complexity" evidence="1">
    <location>
        <begin position="29"/>
        <end position="60"/>
    </location>
</feature>
<evidence type="ECO:0000313" key="2">
    <source>
        <dbReference type="EMBL" id="TVY55089.1"/>
    </source>
</evidence>
<feature type="region of interest" description="Disordered" evidence="1">
    <location>
        <begin position="1"/>
        <end position="88"/>
    </location>
</feature>
<gene>
    <name evidence="2" type="ORF">LCER1_G002849</name>
</gene>
<comment type="caution">
    <text evidence="2">The sequence shown here is derived from an EMBL/GenBank/DDBJ whole genome shotgun (WGS) entry which is preliminary data.</text>
</comment>
<dbReference type="Proteomes" id="UP000481288">
    <property type="component" value="Unassembled WGS sequence"/>
</dbReference>
<name>A0A7D8UQH1_9HELO</name>
<feature type="region of interest" description="Disordered" evidence="1">
    <location>
        <begin position="212"/>
        <end position="401"/>
    </location>
</feature>
<protein>
    <submittedName>
        <fullName evidence="2">Uncharacterized protein</fullName>
    </submittedName>
</protein>
<accession>A0A7D8UQH1</accession>
<proteinExistence type="predicted"/>
<feature type="compositionally biased region" description="Basic and acidic residues" evidence="1">
    <location>
        <begin position="390"/>
        <end position="401"/>
    </location>
</feature>
<organism evidence="2 3">
    <name type="scientific">Lachnellula cervina</name>
    <dbReference type="NCBI Taxonomy" id="1316786"/>
    <lineage>
        <taxon>Eukaryota</taxon>
        <taxon>Fungi</taxon>
        <taxon>Dikarya</taxon>
        <taxon>Ascomycota</taxon>
        <taxon>Pezizomycotina</taxon>
        <taxon>Leotiomycetes</taxon>
        <taxon>Helotiales</taxon>
        <taxon>Lachnaceae</taxon>
        <taxon>Lachnellula</taxon>
    </lineage>
</organism>
<dbReference type="AlphaFoldDB" id="A0A7D8UQH1"/>
<keyword evidence="3" id="KW-1185">Reference proteome</keyword>